<dbReference type="GO" id="GO:0005886">
    <property type="term" value="C:plasma membrane"/>
    <property type="evidence" value="ECO:0007669"/>
    <property type="project" value="UniProtKB-SubCell"/>
</dbReference>
<comment type="similarity">
    <text evidence="1">Belongs to the glycosyltransferase group 1 family. Glycosyltransferase 30 subfamily.</text>
</comment>
<dbReference type="HOGENOM" id="CLU_036146_2_1_9"/>
<dbReference type="EC" id="2.4.99.12" evidence="2 9"/>
<keyword evidence="4 9" id="KW-0808">Transferase</keyword>
<dbReference type="eggNOG" id="COG1519">
    <property type="taxonomic scope" value="Bacteria"/>
</dbReference>
<dbReference type="FunFam" id="3.40.50.2000:FF:000032">
    <property type="entry name" value="3-deoxy-D-manno-octulosonic acid transferase"/>
    <property type="match status" value="1"/>
</dbReference>
<proteinExistence type="inferred from homology"/>
<dbReference type="Gene3D" id="3.40.50.2000">
    <property type="entry name" value="Glycogen Phosphorylase B"/>
    <property type="match status" value="1"/>
</dbReference>
<dbReference type="Pfam" id="PF04413">
    <property type="entry name" value="Glycos_transf_N"/>
    <property type="match status" value="1"/>
</dbReference>
<keyword evidence="9" id="KW-0812">Transmembrane</keyword>
<dbReference type="RefSeq" id="WP_013279097.1">
    <property type="nucleotide sequence ID" value="NC_014378.1"/>
</dbReference>
<keyword evidence="9" id="KW-0472">Membrane</keyword>
<name>D9QTT5_ACEAZ</name>
<dbReference type="GO" id="GO:0009244">
    <property type="term" value="P:lipopolysaccharide core region biosynthetic process"/>
    <property type="evidence" value="ECO:0007669"/>
    <property type="project" value="UniProtKB-UniRule"/>
</dbReference>
<dbReference type="InterPro" id="IPR039901">
    <property type="entry name" value="Kdotransferase"/>
</dbReference>
<sequence>MIWYLLYNLLLTLLLLLFAPVLLYKMLIKGQYREGFKERLGFLPAEVSQWRTEDVIWIHAASVGETAAAASLVTELKERCPDHKILFSTMTDTGRNMAHKSIDEADGVIYFPLDFPWIVNKVLGRIKPELVIMIETELWPNFLKAAEKFDCKTMVASGRISDGSLKSYKYFKPLLKKVLANIDILSMQSEQDADRILELGAVKERVWNNGNIKFDQEYGESGAELESELYDRFQLSDDQPVIVMGSTHDDEEEQLLPVYQRLKDNFPELVMILAPRYIERKEEITELYSQAGIDLVCRTEIEQRTDEPVILLDTIGELAQVYSIADLVFIGGSLIKRGGHNILEPAAQGKLVFFGPHMFNFKDNTRMVLEHGVGIQVGDSDELAEKMLYYLENQEELEAKGRQARQMIEANQGAAERNAQLAAELIGVKSYE</sequence>
<dbReference type="SUPFAM" id="SSF53756">
    <property type="entry name" value="UDP-Glycosyltransferase/glycogen phosphorylase"/>
    <property type="match status" value="1"/>
</dbReference>
<evidence type="ECO:0000256" key="6">
    <source>
        <dbReference type="ARBA" id="ARBA00049183"/>
    </source>
</evidence>
<evidence type="ECO:0000313" key="11">
    <source>
        <dbReference type="EMBL" id="ADL13656.1"/>
    </source>
</evidence>
<comment type="function">
    <text evidence="9">Involved in lipopolysaccharide (LPS) biosynthesis. Catalyzes the transfer of 3-deoxy-D-manno-octulosonate (Kdo) residue(s) from CMP-Kdo to lipid IV(A), the tetraacyldisaccharide-1,4'-bisphosphate precursor of lipid A.</text>
</comment>
<dbReference type="GO" id="GO:0009245">
    <property type="term" value="P:lipid A biosynthetic process"/>
    <property type="evidence" value="ECO:0007669"/>
    <property type="project" value="TreeGrafter"/>
</dbReference>
<feature type="site" description="Transition state stabilizer" evidence="8">
    <location>
        <position position="135"/>
    </location>
</feature>
<keyword evidence="12" id="KW-1185">Reference proteome</keyword>
<protein>
    <recommendedName>
        <fullName evidence="3 9">3-deoxy-D-manno-octulosonic acid transferase</fullName>
        <shortName evidence="9">Kdo transferase</shortName>
        <ecNumber evidence="2 9">2.4.99.12</ecNumber>
    </recommendedName>
    <alternativeName>
        <fullName evidence="5 9">Lipid IV(A) 3-deoxy-D-manno-octulosonic acid transferase</fullName>
    </alternativeName>
</protein>
<keyword evidence="9" id="KW-0448">Lipopolysaccharide biosynthesis</keyword>
<dbReference type="InterPro" id="IPR007507">
    <property type="entry name" value="Glycos_transf_N"/>
</dbReference>
<dbReference type="OrthoDB" id="9789797at2"/>
<evidence type="ECO:0000256" key="7">
    <source>
        <dbReference type="PIRSR" id="PIRSR639901-1"/>
    </source>
</evidence>
<feature type="active site" description="Proton acceptor" evidence="7">
    <location>
        <position position="65"/>
    </location>
</feature>
<evidence type="ECO:0000256" key="5">
    <source>
        <dbReference type="ARBA" id="ARBA00031445"/>
    </source>
</evidence>
<dbReference type="KEGG" id="aar:Acear_2170"/>
<dbReference type="Proteomes" id="UP000001661">
    <property type="component" value="Chromosome"/>
</dbReference>
<dbReference type="PANTHER" id="PTHR42755:SF1">
    <property type="entry name" value="3-DEOXY-D-MANNO-OCTULOSONIC ACID TRANSFERASE, MITOCHONDRIAL-RELATED"/>
    <property type="match status" value="1"/>
</dbReference>
<dbReference type="PANTHER" id="PTHR42755">
    <property type="entry name" value="3-DEOXY-MANNO-OCTULOSONATE CYTIDYLYLTRANSFERASE"/>
    <property type="match status" value="1"/>
</dbReference>
<dbReference type="Gene3D" id="3.40.50.11720">
    <property type="entry name" value="3-Deoxy-D-manno-octulosonic-acid transferase, N-terminal domain"/>
    <property type="match status" value="1"/>
</dbReference>
<keyword evidence="9" id="KW-1133">Transmembrane helix</keyword>
<keyword evidence="9" id="KW-1003">Cell membrane</keyword>
<dbReference type="STRING" id="574087.Acear_2170"/>
<evidence type="ECO:0000256" key="2">
    <source>
        <dbReference type="ARBA" id="ARBA00012621"/>
    </source>
</evidence>
<evidence type="ECO:0000256" key="4">
    <source>
        <dbReference type="ARBA" id="ARBA00022679"/>
    </source>
</evidence>
<evidence type="ECO:0000256" key="9">
    <source>
        <dbReference type="RuleBase" id="RU365103"/>
    </source>
</evidence>
<feature type="domain" description="3-deoxy-D-manno-octulosonic-acid transferase N-terminal" evidence="10">
    <location>
        <begin position="35"/>
        <end position="216"/>
    </location>
</feature>
<comment type="subcellular location">
    <subcellularLocation>
        <location evidence="9">Cell membrane</location>
    </subcellularLocation>
</comment>
<dbReference type="EMBL" id="CP002105">
    <property type="protein sequence ID" value="ADL13656.1"/>
    <property type="molecule type" value="Genomic_DNA"/>
</dbReference>
<evidence type="ECO:0000256" key="3">
    <source>
        <dbReference type="ARBA" id="ARBA00019077"/>
    </source>
</evidence>
<dbReference type="CAZy" id="GT30">
    <property type="family name" value="Glycosyltransferase Family 30"/>
</dbReference>
<comment type="catalytic activity">
    <reaction evidence="6 9">
        <text>lipid IVA (E. coli) + CMP-3-deoxy-beta-D-manno-octulosonate = alpha-Kdo-(2-&gt;6)-lipid IVA (E. coli) + CMP + H(+)</text>
        <dbReference type="Rhea" id="RHEA:28066"/>
        <dbReference type="ChEBI" id="CHEBI:15378"/>
        <dbReference type="ChEBI" id="CHEBI:58603"/>
        <dbReference type="ChEBI" id="CHEBI:60364"/>
        <dbReference type="ChEBI" id="CHEBI:60377"/>
        <dbReference type="ChEBI" id="CHEBI:85987"/>
        <dbReference type="EC" id="2.4.99.12"/>
    </reaction>
</comment>
<feature type="transmembrane region" description="Helical" evidence="9">
    <location>
        <begin position="6"/>
        <end position="27"/>
    </location>
</feature>
<feature type="site" description="Transition state stabilizer" evidence="8">
    <location>
        <position position="213"/>
    </location>
</feature>
<gene>
    <name evidence="11" type="ordered locus">Acear_2170</name>
</gene>
<dbReference type="AlphaFoldDB" id="D9QTT5"/>
<evidence type="ECO:0000256" key="8">
    <source>
        <dbReference type="PIRSR" id="PIRSR639901-2"/>
    </source>
</evidence>
<evidence type="ECO:0000256" key="1">
    <source>
        <dbReference type="ARBA" id="ARBA00006380"/>
    </source>
</evidence>
<accession>D9QTT5</accession>
<evidence type="ECO:0000313" key="12">
    <source>
        <dbReference type="Proteomes" id="UP000001661"/>
    </source>
</evidence>
<dbReference type="GO" id="GO:0043842">
    <property type="term" value="F:Kdo transferase activity"/>
    <property type="evidence" value="ECO:0007669"/>
    <property type="project" value="UniProtKB-EC"/>
</dbReference>
<dbReference type="InterPro" id="IPR038107">
    <property type="entry name" value="Glycos_transf_N_sf"/>
</dbReference>
<organism evidence="11 12">
    <name type="scientific">Acetohalobium arabaticum (strain ATCC 49924 / DSM 5501 / Z-7288)</name>
    <dbReference type="NCBI Taxonomy" id="574087"/>
    <lineage>
        <taxon>Bacteria</taxon>
        <taxon>Bacillati</taxon>
        <taxon>Bacillota</taxon>
        <taxon>Clostridia</taxon>
        <taxon>Halanaerobiales</taxon>
        <taxon>Halobacteroidaceae</taxon>
        <taxon>Acetohalobium</taxon>
    </lineage>
</organism>
<comment type="pathway">
    <text evidence="9">Bacterial outer membrane biogenesis; LPS core biosynthesis.</text>
</comment>
<evidence type="ECO:0000259" key="10">
    <source>
        <dbReference type="Pfam" id="PF04413"/>
    </source>
</evidence>
<reference evidence="11 12" key="1">
    <citation type="journal article" date="2010" name="Stand. Genomic Sci.">
        <title>Complete genome sequence of Acetohalobium arabaticum type strain (Z-7288).</title>
        <authorList>
            <person name="Sikorski J."/>
            <person name="Lapidus A."/>
            <person name="Chertkov O."/>
            <person name="Lucas S."/>
            <person name="Copeland A."/>
            <person name="Glavina Del Rio T."/>
            <person name="Nolan M."/>
            <person name="Tice H."/>
            <person name="Cheng J.F."/>
            <person name="Han C."/>
            <person name="Brambilla E."/>
            <person name="Pitluck S."/>
            <person name="Liolios K."/>
            <person name="Ivanova N."/>
            <person name="Mavromatis K."/>
            <person name="Mikhailova N."/>
            <person name="Pati A."/>
            <person name="Bruce D."/>
            <person name="Detter C."/>
            <person name="Tapia R."/>
            <person name="Goodwin L."/>
            <person name="Chen A."/>
            <person name="Palaniappan K."/>
            <person name="Land M."/>
            <person name="Hauser L."/>
            <person name="Chang Y.J."/>
            <person name="Jeffries C.D."/>
            <person name="Rohde M."/>
            <person name="Goker M."/>
            <person name="Spring S."/>
            <person name="Woyke T."/>
            <person name="Bristow J."/>
            <person name="Eisen J.A."/>
            <person name="Markowitz V."/>
            <person name="Hugenholtz P."/>
            <person name="Kyrpides N.C."/>
            <person name="Klenk H.P."/>
        </authorList>
    </citation>
    <scope>NUCLEOTIDE SEQUENCE [LARGE SCALE GENOMIC DNA]</scope>
    <source>
        <strain evidence="12">ATCC 49924 / DSM 5501 / Z-7288</strain>
    </source>
</reference>
<dbReference type="UniPathway" id="UPA00958"/>